<feature type="non-terminal residue" evidence="2">
    <location>
        <position position="421"/>
    </location>
</feature>
<dbReference type="KEGG" id="gtt:GUITHDRAFT_149438"/>
<feature type="compositionally biased region" description="Polar residues" evidence="1">
    <location>
        <begin position="300"/>
        <end position="310"/>
    </location>
</feature>
<reference evidence="2" key="1">
    <citation type="journal article" date="2012" name="Nature">
        <title>Algal genomes reveal evolutionary mosaicism and the fate of nucleomorphs.</title>
        <authorList>
            <consortium name="DOE Joint Genome Institute"/>
            <person name="Curtis B.A."/>
            <person name="Tanifuji G."/>
            <person name="Burki F."/>
            <person name="Gruber A."/>
            <person name="Irimia M."/>
            <person name="Maruyama S."/>
            <person name="Arias M.C."/>
            <person name="Ball S.G."/>
            <person name="Gile G.H."/>
            <person name="Hirakawa Y."/>
            <person name="Hopkins J.F."/>
            <person name="Kuo A."/>
            <person name="Rensing S.A."/>
            <person name="Schmutz J."/>
            <person name="Symeonidi A."/>
            <person name="Elias M."/>
            <person name="Eveleigh R.J."/>
            <person name="Herman E.K."/>
            <person name="Klute M.J."/>
            <person name="Nakayama T."/>
            <person name="Obornik M."/>
            <person name="Reyes-Prieto A."/>
            <person name="Armbrust E.V."/>
            <person name="Aves S.J."/>
            <person name="Beiko R.G."/>
            <person name="Coutinho P."/>
            <person name="Dacks J.B."/>
            <person name="Durnford D.G."/>
            <person name="Fast N.M."/>
            <person name="Green B.R."/>
            <person name="Grisdale C.J."/>
            <person name="Hempel F."/>
            <person name="Henrissat B."/>
            <person name="Hoppner M.P."/>
            <person name="Ishida K."/>
            <person name="Kim E."/>
            <person name="Koreny L."/>
            <person name="Kroth P.G."/>
            <person name="Liu Y."/>
            <person name="Malik S.B."/>
            <person name="Maier U.G."/>
            <person name="McRose D."/>
            <person name="Mock T."/>
            <person name="Neilson J.A."/>
            <person name="Onodera N.T."/>
            <person name="Poole A.M."/>
            <person name="Pritham E.J."/>
            <person name="Richards T.A."/>
            <person name="Rocap G."/>
            <person name="Roy S.W."/>
            <person name="Sarai C."/>
            <person name="Schaack S."/>
            <person name="Shirato S."/>
            <person name="Slamovits C.H."/>
            <person name="Spencer D.F."/>
            <person name="Suzuki S."/>
            <person name="Worden A.Z."/>
            <person name="Zauner S."/>
            <person name="Barry K."/>
            <person name="Bell C."/>
            <person name="Bharti A.K."/>
            <person name="Crow J.A."/>
            <person name="Grimwood J."/>
            <person name="Kramer R."/>
            <person name="Lindquist E."/>
            <person name="Lucas S."/>
            <person name="Salamov A."/>
            <person name="McFadden G.I."/>
            <person name="Lane C.E."/>
            <person name="Keeling P.J."/>
            <person name="Gray M.W."/>
            <person name="Grigoriev I.V."/>
            <person name="Archibald J.M."/>
        </authorList>
    </citation>
    <scope>NUCLEOTIDE SEQUENCE</scope>
    <source>
        <strain evidence="2">CCMP2712</strain>
    </source>
</reference>
<evidence type="ECO:0000256" key="1">
    <source>
        <dbReference type="SAM" id="MobiDB-lite"/>
    </source>
</evidence>
<accession>L1I554</accession>
<dbReference type="GeneID" id="17287941"/>
<dbReference type="HOGENOM" id="CLU_653155_0_0_1"/>
<dbReference type="PaxDb" id="55529-EKX31222"/>
<protein>
    <submittedName>
        <fullName evidence="2">Uncharacterized protein</fullName>
    </submittedName>
</protein>
<dbReference type="AlphaFoldDB" id="L1I554"/>
<feature type="compositionally biased region" description="Low complexity" evidence="1">
    <location>
        <begin position="284"/>
        <end position="293"/>
    </location>
</feature>
<organism evidence="2">
    <name type="scientific">Guillardia theta (strain CCMP2712)</name>
    <name type="common">Cryptophyte</name>
    <dbReference type="NCBI Taxonomy" id="905079"/>
    <lineage>
        <taxon>Eukaryota</taxon>
        <taxon>Cryptophyceae</taxon>
        <taxon>Pyrenomonadales</taxon>
        <taxon>Geminigeraceae</taxon>
        <taxon>Guillardia</taxon>
    </lineage>
</organism>
<feature type="compositionally biased region" description="Acidic residues" evidence="1">
    <location>
        <begin position="188"/>
        <end position="197"/>
    </location>
</feature>
<feature type="compositionally biased region" description="Acidic residues" evidence="1">
    <location>
        <begin position="93"/>
        <end position="109"/>
    </location>
</feature>
<feature type="region of interest" description="Disordered" evidence="1">
    <location>
        <begin position="278"/>
        <end position="314"/>
    </location>
</feature>
<dbReference type="EMBL" id="JH993328">
    <property type="protein sequence ID" value="EKX31222.1"/>
    <property type="molecule type" value="Genomic_DNA"/>
</dbReference>
<evidence type="ECO:0000313" key="2">
    <source>
        <dbReference type="EMBL" id="EKX31222.1"/>
    </source>
</evidence>
<name>L1I554_GUITC</name>
<dbReference type="RefSeq" id="XP_005818202.1">
    <property type="nucleotide sequence ID" value="XM_005818145.1"/>
</dbReference>
<sequence length="421" mass="47339">EWTQPRPLPLESPADRLRRLARALLEVAKEGTSRLQGTQKKQEEGAGERMQQRREGGGRKERGRTERREPAPKDEELGRKNEIIQRDRKEEREEREEEREDEDEEEDVEQGTRSEQKEGKDPPPRKTPSHTPSCPQSKFLSDFGSCPRPSPGSSQGPRSRSKSKSPPPGLRRVINGIWQGAHKGSGKEEEEEEEEPEGFALIRDKYLSRCLSIHPGLHEQQSPQKGKANNRGGEEDGDCSCASSRMLDDDKLISATRKQLQLAASAIKEALEAAEDAKGRLSRLRNSTSSSTNEPAKKLSFSQLGSSVQQGRGGRLLGEDHEARWKEHLRSESSEAVQEARKAFNDAVLAGEEVIVSWMQFCSQLREVDFRPSKETQQLDYLGRRASSATKRRKEEVANKMMHSLLESPNETDIESSLVGE</sequence>
<feature type="compositionally biased region" description="Polar residues" evidence="1">
    <location>
        <begin position="129"/>
        <end position="139"/>
    </location>
</feature>
<gene>
    <name evidence="2" type="ORF">GUITHDRAFT_149438</name>
</gene>
<feature type="region of interest" description="Disordered" evidence="1">
    <location>
        <begin position="213"/>
        <end position="244"/>
    </location>
</feature>
<feature type="region of interest" description="Disordered" evidence="1">
    <location>
        <begin position="28"/>
        <end position="200"/>
    </location>
</feature>
<feature type="compositionally biased region" description="Basic and acidic residues" evidence="1">
    <location>
        <begin position="110"/>
        <end position="124"/>
    </location>
</feature>
<feature type="compositionally biased region" description="Basic and acidic residues" evidence="1">
    <location>
        <begin position="40"/>
        <end position="92"/>
    </location>
</feature>
<proteinExistence type="predicted"/>